<accession>A0ABD1JLR5</accession>
<organism evidence="1 2">
    <name type="scientific">Coilia grayii</name>
    <name type="common">Gray's grenadier anchovy</name>
    <dbReference type="NCBI Taxonomy" id="363190"/>
    <lineage>
        <taxon>Eukaryota</taxon>
        <taxon>Metazoa</taxon>
        <taxon>Chordata</taxon>
        <taxon>Craniata</taxon>
        <taxon>Vertebrata</taxon>
        <taxon>Euteleostomi</taxon>
        <taxon>Actinopterygii</taxon>
        <taxon>Neopterygii</taxon>
        <taxon>Teleostei</taxon>
        <taxon>Clupei</taxon>
        <taxon>Clupeiformes</taxon>
        <taxon>Clupeoidei</taxon>
        <taxon>Engraulidae</taxon>
        <taxon>Coilinae</taxon>
        <taxon>Coilia</taxon>
    </lineage>
</organism>
<evidence type="ECO:0000313" key="2">
    <source>
        <dbReference type="Proteomes" id="UP001591681"/>
    </source>
</evidence>
<dbReference type="AlphaFoldDB" id="A0ABD1JLR5"/>
<dbReference type="EMBL" id="JBHFQA010000014">
    <property type="protein sequence ID" value="KAL2088004.1"/>
    <property type="molecule type" value="Genomic_DNA"/>
</dbReference>
<sequence length="265" mass="29251">MRYLQAAQVTEDSRLLYLLIKMLQHHPPCSHYSSPSKLASSIKSQCEYIADRVKDDPVLCSLSIPLPNINNNSVTNFFRREEKANYRATVRPKAKPHQTVLSEQLLPIAPALPLDIEEPQPEPRPGPSKHPIQLRPAAAASYVPPAVSAAPVFLVVPAQPQAPSIQFSGPSSSRVCVPVLPPSAPTVKPILPKKSDKPCGGCQLPQCGRAAEEIHTFKRQSGWKMFTFCPSTNRSTTSGFKGVMYDSYEHFKSVVDKELEKTKKN</sequence>
<evidence type="ECO:0000313" key="1">
    <source>
        <dbReference type="EMBL" id="KAL2088004.1"/>
    </source>
</evidence>
<keyword evidence="2" id="KW-1185">Reference proteome</keyword>
<protein>
    <submittedName>
        <fullName evidence="1">Uncharacterized protein</fullName>
    </submittedName>
</protein>
<dbReference type="Proteomes" id="UP001591681">
    <property type="component" value="Unassembled WGS sequence"/>
</dbReference>
<reference evidence="1 2" key="1">
    <citation type="submission" date="2024-09" db="EMBL/GenBank/DDBJ databases">
        <title>A chromosome-level genome assembly of Gray's grenadier anchovy, Coilia grayii.</title>
        <authorList>
            <person name="Fu Z."/>
        </authorList>
    </citation>
    <scope>NUCLEOTIDE SEQUENCE [LARGE SCALE GENOMIC DNA]</scope>
    <source>
        <strain evidence="1">G4</strain>
        <tissue evidence="1">Muscle</tissue>
    </source>
</reference>
<proteinExistence type="predicted"/>
<comment type="caution">
    <text evidence="1">The sequence shown here is derived from an EMBL/GenBank/DDBJ whole genome shotgun (WGS) entry which is preliminary data.</text>
</comment>
<dbReference type="PANTHER" id="PTHR47773">
    <property type="entry name" value="SI:DKEY-9I5.2-RELATED"/>
    <property type="match status" value="1"/>
</dbReference>
<gene>
    <name evidence="1" type="ORF">ACEWY4_016832</name>
</gene>
<name>A0ABD1JLR5_9TELE</name>
<dbReference type="PANTHER" id="PTHR47773:SF1">
    <property type="entry name" value="C2H2-TYPE DOMAIN-CONTAINING PROTEIN"/>
    <property type="match status" value="1"/>
</dbReference>